<evidence type="ECO:0000313" key="3">
    <source>
        <dbReference type="Proteomes" id="UP000233551"/>
    </source>
</evidence>
<gene>
    <name evidence="2" type="ORF">CRG98_002942</name>
</gene>
<accession>A0A2I0L7M2</accession>
<evidence type="ECO:0000256" key="1">
    <source>
        <dbReference type="SAM" id="MobiDB-lite"/>
    </source>
</evidence>
<dbReference type="AlphaFoldDB" id="A0A2I0L7M2"/>
<organism evidence="2 3">
    <name type="scientific">Punica granatum</name>
    <name type="common">Pomegranate</name>
    <dbReference type="NCBI Taxonomy" id="22663"/>
    <lineage>
        <taxon>Eukaryota</taxon>
        <taxon>Viridiplantae</taxon>
        <taxon>Streptophyta</taxon>
        <taxon>Embryophyta</taxon>
        <taxon>Tracheophyta</taxon>
        <taxon>Spermatophyta</taxon>
        <taxon>Magnoliopsida</taxon>
        <taxon>eudicotyledons</taxon>
        <taxon>Gunneridae</taxon>
        <taxon>Pentapetalae</taxon>
        <taxon>rosids</taxon>
        <taxon>malvids</taxon>
        <taxon>Myrtales</taxon>
        <taxon>Lythraceae</taxon>
        <taxon>Punica</taxon>
    </lineage>
</organism>
<dbReference type="Proteomes" id="UP000233551">
    <property type="component" value="Unassembled WGS sequence"/>
</dbReference>
<feature type="region of interest" description="Disordered" evidence="1">
    <location>
        <begin position="38"/>
        <end position="62"/>
    </location>
</feature>
<reference evidence="2 3" key="1">
    <citation type="submission" date="2017-11" db="EMBL/GenBank/DDBJ databases">
        <title>De-novo sequencing of pomegranate (Punica granatum L.) genome.</title>
        <authorList>
            <person name="Akparov Z."/>
            <person name="Amiraslanov A."/>
            <person name="Hajiyeva S."/>
            <person name="Abbasov M."/>
            <person name="Kaur K."/>
            <person name="Hamwieh A."/>
            <person name="Solovyev V."/>
            <person name="Salamov A."/>
            <person name="Braich B."/>
            <person name="Kosarev P."/>
            <person name="Mahmoud A."/>
            <person name="Hajiyev E."/>
            <person name="Babayeva S."/>
            <person name="Izzatullayeva V."/>
            <person name="Mammadov A."/>
            <person name="Mammadov A."/>
            <person name="Sharifova S."/>
            <person name="Ojaghi J."/>
            <person name="Eynullazada K."/>
            <person name="Bayramov B."/>
            <person name="Abdulazimova A."/>
            <person name="Shahmuradov I."/>
        </authorList>
    </citation>
    <scope>NUCLEOTIDE SEQUENCE [LARGE SCALE GENOMIC DNA]</scope>
    <source>
        <strain evidence="3">cv. AG2017</strain>
        <tissue evidence="2">Leaf</tissue>
    </source>
</reference>
<name>A0A2I0L7M2_PUNGR</name>
<dbReference type="EMBL" id="PGOL01000111">
    <property type="protein sequence ID" value="PKI76633.1"/>
    <property type="molecule type" value="Genomic_DNA"/>
</dbReference>
<comment type="caution">
    <text evidence="2">The sequence shown here is derived from an EMBL/GenBank/DDBJ whole genome shotgun (WGS) entry which is preliminary data.</text>
</comment>
<evidence type="ECO:0000313" key="2">
    <source>
        <dbReference type="EMBL" id="PKI76633.1"/>
    </source>
</evidence>
<protein>
    <submittedName>
        <fullName evidence="2">Uncharacterized protein</fullName>
    </submittedName>
</protein>
<sequence>MARAAYEILWHTQLIPKTPELKPCSLLSLQAPVRAPDELSSRQAASLPPRDTKQSKSPSSMNSVAALLPHGCGDPFVQFEGSVLWIFKALRALLVIGSRELGSKSALTIIDRAFSAFEDPPWSSCHKLLHKPIVPKDTSCTGSNASHTPSVRNPSAESGLALTYYLAPSSVYVEDDSDRVGKSWPDMTRELDRSYGYHGSQTTLLLSVGSIGLDPRLSEPALS</sequence>
<keyword evidence="3" id="KW-1185">Reference proteome</keyword>
<proteinExistence type="predicted"/>